<keyword evidence="7" id="KW-0175">Coiled coil</keyword>
<dbReference type="PRINTS" id="PR00344">
    <property type="entry name" value="BCTRLSENSOR"/>
</dbReference>
<evidence type="ECO:0000256" key="1">
    <source>
        <dbReference type="ARBA" id="ARBA00000085"/>
    </source>
</evidence>
<evidence type="ECO:0000256" key="2">
    <source>
        <dbReference type="ARBA" id="ARBA00012438"/>
    </source>
</evidence>
<dbReference type="InterPro" id="IPR036890">
    <property type="entry name" value="HATPase_C_sf"/>
</dbReference>
<comment type="caution">
    <text evidence="11">The sequence shown here is derived from an EMBL/GenBank/DDBJ whole genome shotgun (WGS) entry which is preliminary data.</text>
</comment>
<evidence type="ECO:0000259" key="9">
    <source>
        <dbReference type="PROSITE" id="PS50112"/>
    </source>
</evidence>
<feature type="domain" description="PAS" evidence="9">
    <location>
        <begin position="135"/>
        <end position="204"/>
    </location>
</feature>
<dbReference type="Pfam" id="PF02518">
    <property type="entry name" value="HATPase_c"/>
    <property type="match status" value="1"/>
</dbReference>
<dbReference type="SUPFAM" id="SSF55874">
    <property type="entry name" value="ATPase domain of HSP90 chaperone/DNA topoisomerase II/histidine kinase"/>
    <property type="match status" value="1"/>
</dbReference>
<reference evidence="11 12" key="1">
    <citation type="submission" date="2021-03" db="EMBL/GenBank/DDBJ databases">
        <title>Fibrella sp. HMF5405 genome sequencing and assembly.</title>
        <authorList>
            <person name="Kang H."/>
            <person name="Kim H."/>
            <person name="Bae S."/>
            <person name="Joh K."/>
        </authorList>
    </citation>
    <scope>NUCLEOTIDE SEQUENCE [LARGE SCALE GENOMIC DNA]</scope>
    <source>
        <strain evidence="11 12">HMF5405</strain>
    </source>
</reference>
<dbReference type="InterPro" id="IPR000700">
    <property type="entry name" value="PAS-assoc_C"/>
</dbReference>
<keyword evidence="12" id="KW-1185">Reference proteome</keyword>
<evidence type="ECO:0000256" key="3">
    <source>
        <dbReference type="ARBA" id="ARBA00022553"/>
    </source>
</evidence>
<dbReference type="InterPro" id="IPR050736">
    <property type="entry name" value="Sensor_HK_Regulatory"/>
</dbReference>
<evidence type="ECO:0000256" key="5">
    <source>
        <dbReference type="ARBA" id="ARBA00022777"/>
    </source>
</evidence>
<evidence type="ECO:0000313" key="11">
    <source>
        <dbReference type="EMBL" id="MBO0951810.1"/>
    </source>
</evidence>
<dbReference type="SMART" id="SM00091">
    <property type="entry name" value="PAS"/>
    <property type="match status" value="2"/>
</dbReference>
<evidence type="ECO:0000313" key="12">
    <source>
        <dbReference type="Proteomes" id="UP000664628"/>
    </source>
</evidence>
<dbReference type="InterPro" id="IPR000014">
    <property type="entry name" value="PAS"/>
</dbReference>
<dbReference type="Pfam" id="PF00512">
    <property type="entry name" value="HisKA"/>
    <property type="match status" value="1"/>
</dbReference>
<dbReference type="CDD" id="cd00075">
    <property type="entry name" value="HATPase"/>
    <property type="match status" value="1"/>
</dbReference>
<dbReference type="PANTHER" id="PTHR43711">
    <property type="entry name" value="TWO-COMPONENT HISTIDINE KINASE"/>
    <property type="match status" value="1"/>
</dbReference>
<evidence type="ECO:0000259" key="10">
    <source>
        <dbReference type="PROSITE" id="PS50113"/>
    </source>
</evidence>
<proteinExistence type="predicted"/>
<evidence type="ECO:0000256" key="6">
    <source>
        <dbReference type="ARBA" id="ARBA00023012"/>
    </source>
</evidence>
<evidence type="ECO:0000256" key="7">
    <source>
        <dbReference type="SAM" id="Coils"/>
    </source>
</evidence>
<dbReference type="CDD" id="cd00082">
    <property type="entry name" value="HisKA"/>
    <property type="match status" value="1"/>
</dbReference>
<dbReference type="InterPro" id="IPR004358">
    <property type="entry name" value="Sig_transdc_His_kin-like_C"/>
</dbReference>
<gene>
    <name evidence="11" type="ORF">J2I46_24720</name>
</gene>
<accession>A0ABS3JP83</accession>
<keyword evidence="6" id="KW-0902">Two-component regulatory system</keyword>
<protein>
    <recommendedName>
        <fullName evidence="2">histidine kinase</fullName>
        <ecNumber evidence="2">2.7.13.3</ecNumber>
    </recommendedName>
</protein>
<dbReference type="SMART" id="SM00387">
    <property type="entry name" value="HATPase_c"/>
    <property type="match status" value="1"/>
</dbReference>
<dbReference type="PROSITE" id="PS50113">
    <property type="entry name" value="PAC"/>
    <property type="match status" value="1"/>
</dbReference>
<feature type="domain" description="Histidine kinase" evidence="8">
    <location>
        <begin position="319"/>
        <end position="534"/>
    </location>
</feature>
<dbReference type="InterPro" id="IPR003594">
    <property type="entry name" value="HATPase_dom"/>
</dbReference>
<keyword evidence="5" id="KW-0418">Kinase</keyword>
<dbReference type="InterPro" id="IPR036097">
    <property type="entry name" value="HisK_dim/P_sf"/>
</dbReference>
<dbReference type="Gene3D" id="3.30.565.10">
    <property type="entry name" value="Histidine kinase-like ATPase, C-terminal domain"/>
    <property type="match status" value="1"/>
</dbReference>
<feature type="coiled-coil region" evidence="7">
    <location>
        <begin position="253"/>
        <end position="309"/>
    </location>
</feature>
<dbReference type="Pfam" id="PF13426">
    <property type="entry name" value="PAS_9"/>
    <property type="match status" value="2"/>
</dbReference>
<dbReference type="SMART" id="SM00388">
    <property type="entry name" value="HisKA"/>
    <property type="match status" value="1"/>
</dbReference>
<dbReference type="NCBIfam" id="TIGR00229">
    <property type="entry name" value="sensory_box"/>
    <property type="match status" value="1"/>
</dbReference>
<dbReference type="CDD" id="cd00130">
    <property type="entry name" value="PAS"/>
    <property type="match status" value="1"/>
</dbReference>
<comment type="catalytic activity">
    <reaction evidence="1">
        <text>ATP + protein L-histidine = ADP + protein N-phospho-L-histidine.</text>
        <dbReference type="EC" id="2.7.13.3"/>
    </reaction>
</comment>
<dbReference type="SUPFAM" id="SSF55785">
    <property type="entry name" value="PYP-like sensor domain (PAS domain)"/>
    <property type="match status" value="2"/>
</dbReference>
<evidence type="ECO:0000259" key="8">
    <source>
        <dbReference type="PROSITE" id="PS50109"/>
    </source>
</evidence>
<organism evidence="11 12">
    <name type="scientific">Fibrella forsythiae</name>
    <dbReference type="NCBI Taxonomy" id="2817061"/>
    <lineage>
        <taxon>Bacteria</taxon>
        <taxon>Pseudomonadati</taxon>
        <taxon>Bacteroidota</taxon>
        <taxon>Cytophagia</taxon>
        <taxon>Cytophagales</taxon>
        <taxon>Spirosomataceae</taxon>
        <taxon>Fibrella</taxon>
    </lineage>
</organism>
<dbReference type="Gene3D" id="3.30.450.20">
    <property type="entry name" value="PAS domain"/>
    <property type="match status" value="2"/>
</dbReference>
<dbReference type="EMBL" id="JAFMYW010000009">
    <property type="protein sequence ID" value="MBO0951810.1"/>
    <property type="molecule type" value="Genomic_DNA"/>
</dbReference>
<dbReference type="InterPro" id="IPR035965">
    <property type="entry name" value="PAS-like_dom_sf"/>
</dbReference>
<dbReference type="PANTHER" id="PTHR43711:SF26">
    <property type="entry name" value="SENSOR HISTIDINE KINASE RCSC"/>
    <property type="match status" value="1"/>
</dbReference>
<dbReference type="Gene3D" id="1.10.287.130">
    <property type="match status" value="1"/>
</dbReference>
<dbReference type="PROSITE" id="PS50109">
    <property type="entry name" value="HIS_KIN"/>
    <property type="match status" value="1"/>
</dbReference>
<evidence type="ECO:0000256" key="4">
    <source>
        <dbReference type="ARBA" id="ARBA00022679"/>
    </source>
</evidence>
<dbReference type="InterPro" id="IPR003661">
    <property type="entry name" value="HisK_dim/P_dom"/>
</dbReference>
<name>A0ABS3JP83_9BACT</name>
<dbReference type="Proteomes" id="UP000664628">
    <property type="component" value="Unassembled WGS sequence"/>
</dbReference>
<feature type="domain" description="PAC" evidence="10">
    <location>
        <begin position="212"/>
        <end position="262"/>
    </location>
</feature>
<dbReference type="RefSeq" id="WP_207331767.1">
    <property type="nucleotide sequence ID" value="NZ_JAFMYW010000009.1"/>
</dbReference>
<keyword evidence="3" id="KW-0597">Phosphoprotein</keyword>
<dbReference type="SUPFAM" id="SSF47384">
    <property type="entry name" value="Homodimeric domain of signal transducing histidine kinase"/>
    <property type="match status" value="1"/>
</dbReference>
<dbReference type="InterPro" id="IPR005467">
    <property type="entry name" value="His_kinase_dom"/>
</dbReference>
<keyword evidence="4" id="KW-0808">Transferase</keyword>
<dbReference type="EC" id="2.7.13.3" evidence="2"/>
<dbReference type="PROSITE" id="PS50112">
    <property type="entry name" value="PAS"/>
    <property type="match status" value="1"/>
</dbReference>
<sequence>MFFEKGEATLAELLFEESDDFIGIYNVASERFVRVNTAGIRLLGFASEDAFLNDPAWSHSFRTSQLTDDQRTNLINRVIEHGHHDEVAELQRLNGEPFWGHLKINSFNNKGHLFVIVRMLDRERLHRAELELKQSVQRYEAVFTNATIGIIVSNQRGQIVSLNQMARQLFGYPDDSLIGKSIDLLVPSDVEHGHAKLRASFVNNPQVRSMGHNRDLNARRHDGSVFPVEVSLSYFRLDDELYVVAYIIDITFKKEAERQLLAHRDHIERLNADLEQKVADRTHALMNTLDQLEQSKDELARALAAERELGELKSRFVAMASHEFRTPLTAVLTSATLIEKYPGSDQQDKRQKHLLRIRASVNHLNDILEEFLSVGRLEEGKVAIHPVEVDLARLVDETILDMQGLLKPDQRIQTEISCNVPVWLDPSLLRKILVNLLSNAVKYSGPGSVVTVRGSGAGGQLTITVEDQGMGIAPDDQEHLFERFFRAKNVANIAGTGLGLHIVGRYVDLMNGHVSLQSELNKGTIVTLTLPYENNSANRG</sequence>